<organism evidence="2 3">
    <name type="scientific">Somion occarium</name>
    <dbReference type="NCBI Taxonomy" id="3059160"/>
    <lineage>
        <taxon>Eukaryota</taxon>
        <taxon>Fungi</taxon>
        <taxon>Dikarya</taxon>
        <taxon>Basidiomycota</taxon>
        <taxon>Agaricomycotina</taxon>
        <taxon>Agaricomycetes</taxon>
        <taxon>Polyporales</taxon>
        <taxon>Cerrenaceae</taxon>
        <taxon>Somion</taxon>
    </lineage>
</organism>
<keyword evidence="1" id="KW-0472">Membrane</keyword>
<feature type="transmembrane region" description="Helical" evidence="1">
    <location>
        <begin position="50"/>
        <end position="71"/>
    </location>
</feature>
<evidence type="ECO:0000313" key="2">
    <source>
        <dbReference type="EMBL" id="CAL1704565.1"/>
    </source>
</evidence>
<keyword evidence="1" id="KW-0812">Transmembrane</keyword>
<dbReference type="Proteomes" id="UP001497453">
    <property type="component" value="Chromosome 3"/>
</dbReference>
<evidence type="ECO:0000313" key="3">
    <source>
        <dbReference type="Proteomes" id="UP001497453"/>
    </source>
</evidence>
<reference evidence="3" key="1">
    <citation type="submission" date="2024-04" db="EMBL/GenBank/DDBJ databases">
        <authorList>
            <person name="Shaw F."/>
            <person name="Minotto A."/>
        </authorList>
    </citation>
    <scope>NUCLEOTIDE SEQUENCE [LARGE SCALE GENOMIC DNA]</scope>
</reference>
<protein>
    <submittedName>
        <fullName evidence="2">Uncharacterized protein</fullName>
    </submittedName>
</protein>
<proteinExistence type="predicted"/>
<feature type="transmembrane region" description="Helical" evidence="1">
    <location>
        <begin position="20"/>
        <end position="44"/>
    </location>
</feature>
<accession>A0ABP1D9M5</accession>
<gene>
    <name evidence="2" type="ORF">GFSPODELE1_LOCUS5051</name>
</gene>
<evidence type="ECO:0000256" key="1">
    <source>
        <dbReference type="SAM" id="Phobius"/>
    </source>
</evidence>
<name>A0ABP1D9M5_9APHY</name>
<keyword evidence="1" id="KW-1133">Transmembrane helix</keyword>
<keyword evidence="3" id="KW-1185">Reference proteome</keyword>
<sequence>MSSVRTKQGEHSSIYNHLWLLTGPVVCPALSETSASAIIASYHVFLTFSLIYLLAIIPPASALLSVFYAFFAQTHSPETVTASIGVNDAAVVSTASGGESEGSEEEE</sequence>
<dbReference type="EMBL" id="OZ037946">
    <property type="protein sequence ID" value="CAL1704565.1"/>
    <property type="molecule type" value="Genomic_DNA"/>
</dbReference>